<protein>
    <recommendedName>
        <fullName evidence="3">TagK domain-containing protein</fullName>
    </recommendedName>
</protein>
<name>A0A3S4J4Q5_9ENTR</name>
<evidence type="ECO:0000313" key="2">
    <source>
        <dbReference type="Proteomes" id="UP000274122"/>
    </source>
</evidence>
<sequence length="280" mass="31966">MNIHFEWPVSRSPVALPRSLTAETALVFDLASGSFGMHNAHSGLDAVIFYWHQARPVMLNLCQSHVCLLEGSEVEYGRCQPLSNKNQLQVGHFKLSFISNDSNDVDEQTFYRLIYPGVAWQSADKVPEVEEILPNGGHYINDLRYFNDVILAQDNGSDVLKTLEVEYKRFLIWREQDGGYSGGMAHDANYIIKTDRRFDDVREQIKGKTLTECIVANDFLMEKVWPELERGEMAEEIFSEEEKTDLLLALSPEHIAAKGKTTVPELVFQDFYKVGLDSYY</sequence>
<gene>
    <name evidence="1" type="ORF">NCTC11466_03623</name>
</gene>
<dbReference type="EMBL" id="LR134201">
    <property type="protein sequence ID" value="VEC00422.1"/>
    <property type="molecule type" value="Genomic_DNA"/>
</dbReference>
<dbReference type="OrthoDB" id="6516812at2"/>
<dbReference type="KEGG" id="clap:NCTC11466_03623"/>
<accession>A0A3S4J4Q5</accession>
<proteinExistence type="predicted"/>
<dbReference type="NCBIfam" id="NF033419">
    <property type="entry name" value="T6SS_TagK_dom"/>
    <property type="match status" value="1"/>
</dbReference>
<keyword evidence="2" id="KW-1185">Reference proteome</keyword>
<evidence type="ECO:0008006" key="3">
    <source>
        <dbReference type="Google" id="ProtNLM"/>
    </source>
</evidence>
<reference evidence="1 2" key="1">
    <citation type="submission" date="2018-12" db="EMBL/GenBank/DDBJ databases">
        <authorList>
            <consortium name="Pathogen Informatics"/>
        </authorList>
    </citation>
    <scope>NUCLEOTIDE SEQUENCE [LARGE SCALE GENOMIC DNA]</scope>
    <source>
        <strain evidence="1 2">NCTC11466</strain>
    </source>
</reference>
<dbReference type="Proteomes" id="UP000274122">
    <property type="component" value="Chromosome"/>
</dbReference>
<dbReference type="InterPro" id="IPR047914">
    <property type="entry name" value="TagK-like_C"/>
</dbReference>
<dbReference type="RefSeq" id="WP_126357393.1">
    <property type="nucleotide sequence ID" value="NZ_LR134201.1"/>
</dbReference>
<organism evidence="1 2">
    <name type="scientific">Cedecea lapagei</name>
    <dbReference type="NCBI Taxonomy" id="158823"/>
    <lineage>
        <taxon>Bacteria</taxon>
        <taxon>Pseudomonadati</taxon>
        <taxon>Pseudomonadota</taxon>
        <taxon>Gammaproteobacteria</taxon>
        <taxon>Enterobacterales</taxon>
        <taxon>Enterobacteriaceae</taxon>
        <taxon>Cedecea</taxon>
    </lineage>
</organism>
<evidence type="ECO:0000313" key="1">
    <source>
        <dbReference type="EMBL" id="VEC00422.1"/>
    </source>
</evidence>
<dbReference type="AlphaFoldDB" id="A0A3S4J4Q5"/>